<comment type="caution">
    <text evidence="2">The sequence shown here is derived from an EMBL/GenBank/DDBJ whole genome shotgun (WGS) entry which is preliminary data.</text>
</comment>
<organism evidence="2 3">
    <name type="scientific">Sinanodonta woodiana</name>
    <name type="common">Chinese pond mussel</name>
    <name type="synonym">Anodonta woodiana</name>
    <dbReference type="NCBI Taxonomy" id="1069815"/>
    <lineage>
        <taxon>Eukaryota</taxon>
        <taxon>Metazoa</taxon>
        <taxon>Spiralia</taxon>
        <taxon>Lophotrochozoa</taxon>
        <taxon>Mollusca</taxon>
        <taxon>Bivalvia</taxon>
        <taxon>Autobranchia</taxon>
        <taxon>Heteroconchia</taxon>
        <taxon>Palaeoheterodonta</taxon>
        <taxon>Unionida</taxon>
        <taxon>Unionoidea</taxon>
        <taxon>Unionidae</taxon>
        <taxon>Unioninae</taxon>
        <taxon>Sinanodonta</taxon>
    </lineage>
</organism>
<name>A0ABD3UYC8_SINWO</name>
<protein>
    <submittedName>
        <fullName evidence="2">Uncharacterized protein</fullName>
    </submittedName>
</protein>
<dbReference type="AlphaFoldDB" id="A0ABD3UYC8"/>
<proteinExistence type="predicted"/>
<evidence type="ECO:0000313" key="2">
    <source>
        <dbReference type="EMBL" id="KAL3853363.1"/>
    </source>
</evidence>
<evidence type="ECO:0000256" key="1">
    <source>
        <dbReference type="SAM" id="SignalP"/>
    </source>
</evidence>
<dbReference type="Proteomes" id="UP001634394">
    <property type="component" value="Unassembled WGS sequence"/>
</dbReference>
<sequence>MECMKTLNTLSVLICLMTGYSTLVLGTSVESCVTKDCVIYDLSSQTVCTEVSEEPATYDCRWASGLNINVDEVILKGRIVAYKIKWFGGYWSGWFVTGINDIDIKYNTAERRCSIPCKANTMRRMWSYFYDHIHSYIFCKNP</sequence>
<keyword evidence="3" id="KW-1185">Reference proteome</keyword>
<keyword evidence="1" id="KW-0732">Signal</keyword>
<gene>
    <name evidence="2" type="ORF">ACJMK2_016911</name>
</gene>
<feature type="chain" id="PRO_5044760104" evidence="1">
    <location>
        <begin position="27"/>
        <end position="142"/>
    </location>
</feature>
<feature type="signal peptide" evidence="1">
    <location>
        <begin position="1"/>
        <end position="26"/>
    </location>
</feature>
<reference evidence="2 3" key="1">
    <citation type="submission" date="2024-11" db="EMBL/GenBank/DDBJ databases">
        <title>Chromosome-level genome assembly of the freshwater bivalve Anodonta woodiana.</title>
        <authorList>
            <person name="Chen X."/>
        </authorList>
    </citation>
    <scope>NUCLEOTIDE SEQUENCE [LARGE SCALE GENOMIC DNA]</scope>
    <source>
        <strain evidence="2">MN2024</strain>
        <tissue evidence="2">Gills</tissue>
    </source>
</reference>
<dbReference type="EMBL" id="JBJQND010000015">
    <property type="protein sequence ID" value="KAL3853363.1"/>
    <property type="molecule type" value="Genomic_DNA"/>
</dbReference>
<evidence type="ECO:0000313" key="3">
    <source>
        <dbReference type="Proteomes" id="UP001634394"/>
    </source>
</evidence>
<accession>A0ABD3UYC8</accession>